<dbReference type="InterPro" id="IPR008201">
    <property type="entry name" value="HepT-like"/>
</dbReference>
<evidence type="ECO:0008006" key="7">
    <source>
        <dbReference type="Google" id="ProtNLM"/>
    </source>
</evidence>
<proteinExistence type="inferred from homology"/>
<keyword evidence="1" id="KW-1277">Toxin-antitoxin system</keyword>
<dbReference type="Gene3D" id="1.20.120.580">
    <property type="entry name" value="bsu32300-like"/>
    <property type="match status" value="1"/>
</dbReference>
<protein>
    <recommendedName>
        <fullName evidence="7">DUF86 domain-containing protein</fullName>
    </recommendedName>
</protein>
<dbReference type="InterPro" id="IPR037038">
    <property type="entry name" value="HepT-like_sf"/>
</dbReference>
<organism evidence="5 6">
    <name type="scientific">Koleobacter methoxysyntrophicus</name>
    <dbReference type="NCBI Taxonomy" id="2751313"/>
    <lineage>
        <taxon>Bacteria</taxon>
        <taxon>Bacillati</taxon>
        <taxon>Bacillota</taxon>
        <taxon>Clostridia</taxon>
        <taxon>Koleobacterales</taxon>
        <taxon>Koleobacteraceae</taxon>
        <taxon>Koleobacter</taxon>
    </lineage>
</organism>
<dbReference type="NCBIfam" id="NF047751">
    <property type="entry name" value="HepT_toxin"/>
    <property type="match status" value="1"/>
</dbReference>
<dbReference type="RefSeq" id="WP_206706650.1">
    <property type="nucleotide sequence ID" value="NZ_CP059066.1"/>
</dbReference>
<reference evidence="5" key="1">
    <citation type="submission" date="2020-07" db="EMBL/GenBank/DDBJ databases">
        <title>Koleobacter methoxysyntrophicus gen. nov., sp. nov., a novel anaerobic bacterium isolated from deep subsurface oil field and proposal of Koleobacterales ord. nov. in the phylum Firmicutes.</title>
        <authorList>
            <person name="Sakamoto S."/>
            <person name="Tamaki H."/>
        </authorList>
    </citation>
    <scope>NUCLEOTIDE SEQUENCE</scope>
    <source>
        <strain evidence="5">NRmbB1</strain>
    </source>
</reference>
<dbReference type="KEGG" id="kme:H0A61_01651"/>
<dbReference type="InterPro" id="IPR052379">
    <property type="entry name" value="Type_VII_TA_RNase"/>
</dbReference>
<keyword evidence="2" id="KW-0540">Nuclease</keyword>
<evidence type="ECO:0000256" key="2">
    <source>
        <dbReference type="ARBA" id="ARBA00022722"/>
    </source>
</evidence>
<evidence type="ECO:0000256" key="4">
    <source>
        <dbReference type="ARBA" id="ARBA00024207"/>
    </source>
</evidence>
<dbReference type="GO" id="GO:0004540">
    <property type="term" value="F:RNA nuclease activity"/>
    <property type="evidence" value="ECO:0007669"/>
    <property type="project" value="InterPro"/>
</dbReference>
<dbReference type="GO" id="GO:0110001">
    <property type="term" value="C:toxin-antitoxin complex"/>
    <property type="evidence" value="ECO:0007669"/>
    <property type="project" value="InterPro"/>
</dbReference>
<dbReference type="EMBL" id="CP059066">
    <property type="protein sequence ID" value="QSQ09290.1"/>
    <property type="molecule type" value="Genomic_DNA"/>
</dbReference>
<dbReference type="Proteomes" id="UP000662904">
    <property type="component" value="Chromosome"/>
</dbReference>
<gene>
    <name evidence="5" type="ORF">H0A61_01651</name>
</gene>
<keyword evidence="6" id="KW-1185">Reference proteome</keyword>
<dbReference type="GO" id="GO:0016787">
    <property type="term" value="F:hydrolase activity"/>
    <property type="evidence" value="ECO:0007669"/>
    <property type="project" value="UniProtKB-KW"/>
</dbReference>
<name>A0A8A0RNY6_9FIRM</name>
<dbReference type="PANTHER" id="PTHR33397:SF3">
    <property type="entry name" value="MRNA NUCLEASE HEPT"/>
    <property type="match status" value="1"/>
</dbReference>
<sequence length="145" mass="16947">MLNLELIEERLDQIRVSVNRLKKMKSMSLEEFLLDPDYFAISEHHLRRSLEALFDIGRHIIAKNGFGKPENYKQILDILGQQRIITPEFSKKIGGMAGYRNRLVHGYAKVSPEEIYNIIQTKLDDFVQFCIFIVKFIDSQAKCKK</sequence>
<dbReference type="AlphaFoldDB" id="A0A8A0RNY6"/>
<evidence type="ECO:0000313" key="5">
    <source>
        <dbReference type="EMBL" id="QSQ09290.1"/>
    </source>
</evidence>
<dbReference type="PANTHER" id="PTHR33397">
    <property type="entry name" value="UPF0331 PROTEIN YUTE"/>
    <property type="match status" value="1"/>
</dbReference>
<comment type="similarity">
    <text evidence="4">Belongs to the HepT RNase toxin family.</text>
</comment>
<evidence type="ECO:0000313" key="6">
    <source>
        <dbReference type="Proteomes" id="UP000662904"/>
    </source>
</evidence>
<evidence type="ECO:0000256" key="3">
    <source>
        <dbReference type="ARBA" id="ARBA00022801"/>
    </source>
</evidence>
<keyword evidence="3" id="KW-0378">Hydrolase</keyword>
<evidence type="ECO:0000256" key="1">
    <source>
        <dbReference type="ARBA" id="ARBA00022649"/>
    </source>
</evidence>
<accession>A0A8A0RNY6</accession>
<dbReference type="Pfam" id="PF01934">
    <property type="entry name" value="HepT-like"/>
    <property type="match status" value="1"/>
</dbReference>